<evidence type="ECO:0000313" key="3">
    <source>
        <dbReference type="Proteomes" id="UP000265816"/>
    </source>
</evidence>
<organism evidence="2 3">
    <name type="scientific">Mesobacillus zeae</name>
    <dbReference type="NCBI Taxonomy" id="1917180"/>
    <lineage>
        <taxon>Bacteria</taxon>
        <taxon>Bacillati</taxon>
        <taxon>Bacillota</taxon>
        <taxon>Bacilli</taxon>
        <taxon>Bacillales</taxon>
        <taxon>Bacillaceae</taxon>
        <taxon>Mesobacillus</taxon>
    </lineage>
</organism>
<dbReference type="OrthoDB" id="2697487at2"/>
<evidence type="ECO:0008006" key="4">
    <source>
        <dbReference type="Google" id="ProtNLM"/>
    </source>
</evidence>
<protein>
    <recommendedName>
        <fullName evidence="4">YpfB family protein</fullName>
    </recommendedName>
</protein>
<name>A0A398BD21_9BACI</name>
<keyword evidence="1" id="KW-0812">Transmembrane</keyword>
<dbReference type="Proteomes" id="UP000265816">
    <property type="component" value="Unassembled WGS sequence"/>
</dbReference>
<dbReference type="RefSeq" id="WP_119111822.1">
    <property type="nucleotide sequence ID" value="NZ_CBCSEO010000009.1"/>
</dbReference>
<dbReference type="AlphaFoldDB" id="A0A398BD21"/>
<sequence length="64" mass="7625">MKNMERILIKLAVIQFIFLFLAQMLIHQFNLFPQLNQISRYEGVDKGEKTETVETIWSIHSEKD</sequence>
<evidence type="ECO:0000313" key="2">
    <source>
        <dbReference type="EMBL" id="RID87311.1"/>
    </source>
</evidence>
<dbReference type="EMBL" id="QWVT01000010">
    <property type="protein sequence ID" value="RID87311.1"/>
    <property type="molecule type" value="Genomic_DNA"/>
</dbReference>
<accession>A0A398BD21</accession>
<dbReference type="InterPro" id="IPR035281">
    <property type="entry name" value="DUF5359"/>
</dbReference>
<keyword evidence="1" id="KW-0472">Membrane</keyword>
<comment type="caution">
    <text evidence="2">The sequence shown here is derived from an EMBL/GenBank/DDBJ whole genome shotgun (WGS) entry which is preliminary data.</text>
</comment>
<keyword evidence="3" id="KW-1185">Reference proteome</keyword>
<proteinExistence type="predicted"/>
<keyword evidence="1" id="KW-1133">Transmembrane helix</keyword>
<reference evidence="2 3" key="1">
    <citation type="submission" date="2018-08" db="EMBL/GenBank/DDBJ databases">
        <title>Bacillus jemisoniae sp. nov., Bacillus chryseoplanitiae sp. nov., Bacillus resnikiae sp. nov., and Bacillus frankliniae sp. nov., isolated from Viking spacecraft and associated surfaces.</title>
        <authorList>
            <person name="Seuylemezian A."/>
            <person name="Vaishampayan P."/>
        </authorList>
    </citation>
    <scope>NUCLEOTIDE SEQUENCE [LARGE SCALE GENOMIC DNA]</scope>
    <source>
        <strain evidence="2 3">JJ-247</strain>
    </source>
</reference>
<dbReference type="Pfam" id="PF17313">
    <property type="entry name" value="DUF5359"/>
    <property type="match status" value="1"/>
</dbReference>
<gene>
    <name evidence="2" type="ORF">D1970_05135</name>
</gene>
<evidence type="ECO:0000256" key="1">
    <source>
        <dbReference type="SAM" id="Phobius"/>
    </source>
</evidence>
<feature type="transmembrane region" description="Helical" evidence="1">
    <location>
        <begin position="7"/>
        <end position="26"/>
    </location>
</feature>